<proteinExistence type="predicted"/>
<sequence length="260" mass="29518">MMRGNTGKQKRNGCLRMLCCGALICAVAAGGTVLGRKIRMNVRENQTQNITQAALKAEPKTKPSQGNVTASFKSGWNMILVNPWNAMNQNFSVELTQLANGHAIDKRAYPDLQNMMDDARAEGLSPMICSSYRTWDKQRTLYDNETKRYMAQGYSKEEAEKEAAKWVAVPGTSEHQTGLAVDIVAQSYQILDKKQEDTPEQRWLMENSYKYGFILRFPTDKSKITGINYEPWHYRYVGKEAAKEIYERGICLEEYLGGED</sequence>
<dbReference type="PANTHER" id="PTHR34385">
    <property type="entry name" value="D-ALANYL-D-ALANINE CARBOXYPEPTIDASE"/>
    <property type="match status" value="1"/>
</dbReference>
<dbReference type="PANTHER" id="PTHR34385:SF1">
    <property type="entry name" value="PEPTIDOGLYCAN L-ALANYL-D-GLUTAMATE ENDOPEPTIDASE CWLK"/>
    <property type="match status" value="1"/>
</dbReference>
<dbReference type="InterPro" id="IPR003709">
    <property type="entry name" value="VanY-like_core_dom"/>
</dbReference>
<dbReference type="Pfam" id="PF02557">
    <property type="entry name" value="VanY"/>
    <property type="match status" value="1"/>
</dbReference>
<dbReference type="Proteomes" id="UP001299546">
    <property type="component" value="Unassembled WGS sequence"/>
</dbReference>
<feature type="domain" description="D-alanyl-D-alanine carboxypeptidase-like core" evidence="1">
    <location>
        <begin position="102"/>
        <end position="239"/>
    </location>
</feature>
<dbReference type="InterPro" id="IPR058193">
    <property type="entry name" value="VanY/YodJ_core_dom"/>
</dbReference>
<organism evidence="2 3">
    <name type="scientific">Bariatricus massiliensis</name>
    <dbReference type="NCBI Taxonomy" id="1745713"/>
    <lineage>
        <taxon>Bacteria</taxon>
        <taxon>Bacillati</taxon>
        <taxon>Bacillota</taxon>
        <taxon>Clostridia</taxon>
        <taxon>Lachnospirales</taxon>
        <taxon>Lachnospiraceae</taxon>
        <taxon>Bariatricus</taxon>
    </lineage>
</organism>
<accession>A0ABS8DGM5</accession>
<name>A0ABS8DGM5_9FIRM</name>
<dbReference type="InterPro" id="IPR052179">
    <property type="entry name" value="DD-CPase-like"/>
</dbReference>
<evidence type="ECO:0000313" key="3">
    <source>
        <dbReference type="Proteomes" id="UP001299546"/>
    </source>
</evidence>
<dbReference type="Gene3D" id="3.30.1380.10">
    <property type="match status" value="1"/>
</dbReference>
<dbReference type="InterPro" id="IPR009045">
    <property type="entry name" value="Zn_M74/Hedgehog-like"/>
</dbReference>
<dbReference type="EMBL" id="JAJCIS010000005">
    <property type="protein sequence ID" value="MCB7387577.1"/>
    <property type="molecule type" value="Genomic_DNA"/>
</dbReference>
<dbReference type="CDD" id="cd14852">
    <property type="entry name" value="LD-carboxypeptidase"/>
    <property type="match status" value="1"/>
</dbReference>
<protein>
    <submittedName>
        <fullName evidence="2">M15 family metallopeptidase</fullName>
    </submittedName>
</protein>
<evidence type="ECO:0000259" key="1">
    <source>
        <dbReference type="Pfam" id="PF02557"/>
    </source>
</evidence>
<evidence type="ECO:0000313" key="2">
    <source>
        <dbReference type="EMBL" id="MCB7387577.1"/>
    </source>
</evidence>
<reference evidence="2 3" key="1">
    <citation type="submission" date="2021-10" db="EMBL/GenBank/DDBJ databases">
        <title>Collection of gut derived symbiotic bacterial strains cultured from healthy donors.</title>
        <authorList>
            <person name="Lin H."/>
            <person name="Littmann E."/>
            <person name="Kohout C."/>
            <person name="Pamer E.G."/>
        </authorList>
    </citation>
    <scope>NUCLEOTIDE SEQUENCE [LARGE SCALE GENOMIC DNA]</scope>
    <source>
        <strain evidence="2 3">DFI.1.165</strain>
    </source>
</reference>
<gene>
    <name evidence="2" type="ORF">LIZ65_09765</name>
</gene>
<dbReference type="RefSeq" id="WP_066737355.1">
    <property type="nucleotide sequence ID" value="NZ_JAJCIQ010000006.1"/>
</dbReference>
<comment type="caution">
    <text evidence="2">The sequence shown here is derived from an EMBL/GenBank/DDBJ whole genome shotgun (WGS) entry which is preliminary data.</text>
</comment>
<dbReference type="SUPFAM" id="SSF55166">
    <property type="entry name" value="Hedgehog/DD-peptidase"/>
    <property type="match status" value="1"/>
</dbReference>
<keyword evidence="3" id="KW-1185">Reference proteome</keyword>